<evidence type="ECO:0000313" key="2">
    <source>
        <dbReference type="EMBL" id="SFD70937.1"/>
    </source>
</evidence>
<organism evidence="2 3">
    <name type="scientific">Thiohalospira halophila DSM 15071</name>
    <dbReference type="NCBI Taxonomy" id="1123397"/>
    <lineage>
        <taxon>Bacteria</taxon>
        <taxon>Pseudomonadati</taxon>
        <taxon>Pseudomonadota</taxon>
        <taxon>Gammaproteobacteria</taxon>
        <taxon>Thiohalospirales</taxon>
        <taxon>Thiohalospiraceae</taxon>
        <taxon>Thiohalospira</taxon>
    </lineage>
</organism>
<keyword evidence="3" id="KW-1185">Reference proteome</keyword>
<reference evidence="2 3" key="1">
    <citation type="submission" date="2016-10" db="EMBL/GenBank/DDBJ databases">
        <authorList>
            <person name="de Groot N.N."/>
        </authorList>
    </citation>
    <scope>NUCLEOTIDE SEQUENCE [LARGE SCALE GENOMIC DNA]</scope>
    <source>
        <strain evidence="2 3">HL3</strain>
    </source>
</reference>
<dbReference type="Pfam" id="PF04325">
    <property type="entry name" value="DUF465"/>
    <property type="match status" value="1"/>
</dbReference>
<dbReference type="STRING" id="1123397.SAMN05660831_02180"/>
<feature type="coiled-coil region" evidence="1">
    <location>
        <begin position="29"/>
        <end position="56"/>
    </location>
</feature>
<evidence type="ECO:0000313" key="3">
    <source>
        <dbReference type="Proteomes" id="UP000198611"/>
    </source>
</evidence>
<evidence type="ECO:0008006" key="4">
    <source>
        <dbReference type="Google" id="ProtNLM"/>
    </source>
</evidence>
<dbReference type="OrthoDB" id="1263265at2"/>
<dbReference type="EMBL" id="FOMJ01000007">
    <property type="protein sequence ID" value="SFD70937.1"/>
    <property type="molecule type" value="Genomic_DNA"/>
</dbReference>
<gene>
    <name evidence="2" type="ORF">SAMN05660831_02180</name>
</gene>
<dbReference type="AlphaFoldDB" id="A0A1I1UJL2"/>
<dbReference type="Gene3D" id="6.10.280.50">
    <property type="match status" value="1"/>
</dbReference>
<dbReference type="Proteomes" id="UP000198611">
    <property type="component" value="Unassembled WGS sequence"/>
</dbReference>
<evidence type="ECO:0000256" key="1">
    <source>
        <dbReference type="SAM" id="Coils"/>
    </source>
</evidence>
<protein>
    <recommendedName>
        <fullName evidence="4">GTP-binding protein</fullName>
    </recommendedName>
</protein>
<keyword evidence="1" id="KW-0175">Coiled coil</keyword>
<name>A0A1I1UJL2_9GAMM</name>
<dbReference type="InterPro" id="IPR038444">
    <property type="entry name" value="DUF465_sf"/>
</dbReference>
<dbReference type="InterPro" id="IPR007420">
    <property type="entry name" value="DUF465"/>
</dbReference>
<accession>A0A1I1UJL2</accession>
<proteinExistence type="predicted"/>
<dbReference type="RefSeq" id="WP_093428803.1">
    <property type="nucleotide sequence ID" value="NZ_FOMJ01000007.1"/>
</dbReference>
<sequence>MLGEHHTLVLEFPEQRDRIHELKVSDNHFHRLMEEYDELTKKVERLEQEGEPLTDESMEDLKKRRLELKDELYEYLK</sequence>